<organism evidence="2 3">
    <name type="scientific">Niastella vici</name>
    <dbReference type="NCBI Taxonomy" id="1703345"/>
    <lineage>
        <taxon>Bacteria</taxon>
        <taxon>Pseudomonadati</taxon>
        <taxon>Bacteroidota</taxon>
        <taxon>Chitinophagia</taxon>
        <taxon>Chitinophagales</taxon>
        <taxon>Chitinophagaceae</taxon>
        <taxon>Niastella</taxon>
    </lineage>
</organism>
<proteinExistence type="predicted"/>
<protein>
    <recommendedName>
        <fullName evidence="4">DUF4267 domain-containing protein</fullName>
    </recommendedName>
</protein>
<dbReference type="OrthoDB" id="2968810at2"/>
<evidence type="ECO:0000256" key="1">
    <source>
        <dbReference type="SAM" id="Phobius"/>
    </source>
</evidence>
<dbReference type="EMBL" id="LVYD01000002">
    <property type="protein sequence ID" value="OQP66287.1"/>
    <property type="molecule type" value="Genomic_DNA"/>
</dbReference>
<keyword evidence="1" id="KW-1133">Transmembrane helix</keyword>
<keyword evidence="1" id="KW-0812">Transmembrane</keyword>
<dbReference type="InterPro" id="IPR025363">
    <property type="entry name" value="DUF4267"/>
</dbReference>
<evidence type="ECO:0000313" key="2">
    <source>
        <dbReference type="EMBL" id="OQP66287.1"/>
    </source>
</evidence>
<sequence>MKNSAKNFAFWTSILTGALLLFIGGRFFAIPEPATTAYGIHVPTNGDFSFQYIKGIRDIFTGAILLVLLFAKEFRALGIALLVGCMIPMVDFSIVLTHPGSETARLYPHLSAVLISLPLGIYYLRTARVKKV</sequence>
<evidence type="ECO:0008006" key="4">
    <source>
        <dbReference type="Google" id="ProtNLM"/>
    </source>
</evidence>
<dbReference type="Pfam" id="PF14087">
    <property type="entry name" value="DUF4267"/>
    <property type="match status" value="1"/>
</dbReference>
<gene>
    <name evidence="2" type="ORF">A3860_12345</name>
</gene>
<evidence type="ECO:0000313" key="3">
    <source>
        <dbReference type="Proteomes" id="UP000192796"/>
    </source>
</evidence>
<name>A0A1V9G6S9_9BACT</name>
<dbReference type="Proteomes" id="UP000192796">
    <property type="component" value="Unassembled WGS sequence"/>
</dbReference>
<feature type="transmembrane region" description="Helical" evidence="1">
    <location>
        <begin position="55"/>
        <end position="71"/>
    </location>
</feature>
<feature type="transmembrane region" description="Helical" evidence="1">
    <location>
        <begin position="106"/>
        <end position="124"/>
    </location>
</feature>
<dbReference type="AlphaFoldDB" id="A0A1V9G6S9"/>
<dbReference type="RefSeq" id="WP_081145224.1">
    <property type="nucleotide sequence ID" value="NZ_LVYD01000002.1"/>
</dbReference>
<feature type="transmembrane region" description="Helical" evidence="1">
    <location>
        <begin position="78"/>
        <end position="100"/>
    </location>
</feature>
<keyword evidence="3" id="KW-1185">Reference proteome</keyword>
<reference evidence="2 3" key="1">
    <citation type="submission" date="2016-03" db="EMBL/GenBank/DDBJ databases">
        <title>Niastella vici sp. nov., isolated from farmland soil.</title>
        <authorList>
            <person name="Chen L."/>
            <person name="Wang D."/>
            <person name="Yang S."/>
            <person name="Wang G."/>
        </authorList>
    </citation>
    <scope>NUCLEOTIDE SEQUENCE [LARGE SCALE GENOMIC DNA]</scope>
    <source>
        <strain evidence="2 3">DJ57</strain>
    </source>
</reference>
<comment type="caution">
    <text evidence="2">The sequence shown here is derived from an EMBL/GenBank/DDBJ whole genome shotgun (WGS) entry which is preliminary data.</text>
</comment>
<accession>A0A1V9G6S9</accession>
<keyword evidence="1" id="KW-0472">Membrane</keyword>
<dbReference type="STRING" id="1703345.A3860_12345"/>